<feature type="domain" description="Signal transduction histidine kinase HWE region" evidence="8">
    <location>
        <begin position="32"/>
        <end position="112"/>
    </location>
</feature>
<keyword evidence="4" id="KW-0808">Transferase</keyword>
<dbReference type="SMART" id="SM00911">
    <property type="entry name" value="HWE_HK"/>
    <property type="match status" value="1"/>
</dbReference>
<evidence type="ECO:0000259" key="8">
    <source>
        <dbReference type="SMART" id="SM00911"/>
    </source>
</evidence>
<dbReference type="EMBL" id="JAMXQS010000005">
    <property type="protein sequence ID" value="MCO6050373.1"/>
    <property type="molecule type" value="Genomic_DNA"/>
</dbReference>
<dbReference type="Pfam" id="PF07536">
    <property type="entry name" value="HWE_HK"/>
    <property type="match status" value="1"/>
</dbReference>
<evidence type="ECO:0000313" key="10">
    <source>
        <dbReference type="Proteomes" id="UP001205906"/>
    </source>
</evidence>
<evidence type="ECO:0000256" key="4">
    <source>
        <dbReference type="ARBA" id="ARBA00022679"/>
    </source>
</evidence>
<evidence type="ECO:0000256" key="1">
    <source>
        <dbReference type="ARBA" id="ARBA00000085"/>
    </source>
</evidence>
<evidence type="ECO:0000256" key="6">
    <source>
        <dbReference type="ARBA" id="ARBA00022777"/>
    </source>
</evidence>
<name>A0ABT1C6B9_9HYPH</name>
<keyword evidence="7" id="KW-0067">ATP-binding</keyword>
<dbReference type="PANTHER" id="PTHR41523:SF7">
    <property type="entry name" value="HISTIDINE KINASE"/>
    <property type="match status" value="1"/>
</dbReference>
<evidence type="ECO:0000313" key="9">
    <source>
        <dbReference type="EMBL" id="MCO6050373.1"/>
    </source>
</evidence>
<dbReference type="Proteomes" id="UP001205906">
    <property type="component" value="Unassembled WGS sequence"/>
</dbReference>
<dbReference type="EC" id="2.7.13.3" evidence="2"/>
<accession>A0ABT1C6B9</accession>
<sequence>MIEETVQSRLAELEADNARLRRLLDKGDAPGELRHRLRNTLAMLRAVIRQSGKAKEDVTAYVAHLEDRMEALMRAQRAIDDLGEVELHRIIAEELHHYDASEGEQVTLSGPNVLLQPRATQVMSLAVHELAVNAVEHGALVGKDGKVDVTWHVSGNGNSPQLRLVWKERGTKRLQAPAHRGFGTEVLQNMLAHELKARTTLTFEPDGLRCTVEFPLTERIGHAAEHP</sequence>
<comment type="caution">
    <text evidence="9">The sequence shown here is derived from an EMBL/GenBank/DDBJ whole genome shotgun (WGS) entry which is preliminary data.</text>
</comment>
<dbReference type="PANTHER" id="PTHR41523">
    <property type="entry name" value="TWO-COMPONENT SYSTEM SENSOR PROTEIN"/>
    <property type="match status" value="1"/>
</dbReference>
<dbReference type="RefSeq" id="WP_252818960.1">
    <property type="nucleotide sequence ID" value="NZ_JAMXQS010000005.1"/>
</dbReference>
<proteinExistence type="predicted"/>
<keyword evidence="6 9" id="KW-0418">Kinase</keyword>
<dbReference type="GO" id="GO:0016301">
    <property type="term" value="F:kinase activity"/>
    <property type="evidence" value="ECO:0007669"/>
    <property type="project" value="UniProtKB-KW"/>
</dbReference>
<evidence type="ECO:0000256" key="7">
    <source>
        <dbReference type="ARBA" id="ARBA00022840"/>
    </source>
</evidence>
<dbReference type="InterPro" id="IPR036890">
    <property type="entry name" value="HATPase_C_sf"/>
</dbReference>
<dbReference type="InterPro" id="IPR011102">
    <property type="entry name" value="Sig_transdc_His_kinase_HWE"/>
</dbReference>
<evidence type="ECO:0000256" key="5">
    <source>
        <dbReference type="ARBA" id="ARBA00022741"/>
    </source>
</evidence>
<protein>
    <recommendedName>
        <fullName evidence="2">histidine kinase</fullName>
        <ecNumber evidence="2">2.7.13.3</ecNumber>
    </recommendedName>
</protein>
<keyword evidence="10" id="KW-1185">Reference proteome</keyword>
<organism evidence="9 10">
    <name type="scientific">Mesorhizobium liriopis</name>
    <dbReference type="NCBI Taxonomy" id="2953882"/>
    <lineage>
        <taxon>Bacteria</taxon>
        <taxon>Pseudomonadati</taxon>
        <taxon>Pseudomonadota</taxon>
        <taxon>Alphaproteobacteria</taxon>
        <taxon>Hyphomicrobiales</taxon>
        <taxon>Phyllobacteriaceae</taxon>
        <taxon>Mesorhizobium</taxon>
    </lineage>
</organism>
<dbReference type="Gene3D" id="3.30.565.10">
    <property type="entry name" value="Histidine kinase-like ATPase, C-terminal domain"/>
    <property type="match status" value="1"/>
</dbReference>
<gene>
    <name evidence="9" type="ORF">NGM99_11315</name>
</gene>
<comment type="catalytic activity">
    <reaction evidence="1">
        <text>ATP + protein L-histidine = ADP + protein N-phospho-L-histidine.</text>
        <dbReference type="EC" id="2.7.13.3"/>
    </reaction>
</comment>
<evidence type="ECO:0000256" key="2">
    <source>
        <dbReference type="ARBA" id="ARBA00012438"/>
    </source>
</evidence>
<evidence type="ECO:0000256" key="3">
    <source>
        <dbReference type="ARBA" id="ARBA00022553"/>
    </source>
</evidence>
<keyword evidence="3" id="KW-0597">Phosphoprotein</keyword>
<keyword evidence="5" id="KW-0547">Nucleotide-binding</keyword>
<reference evidence="9 10" key="1">
    <citation type="submission" date="2022-06" db="EMBL/GenBank/DDBJ databases">
        <title>Mesorhizobium sp. strain RP14 Genome sequencing and assembly.</title>
        <authorList>
            <person name="Kim I."/>
        </authorList>
    </citation>
    <scope>NUCLEOTIDE SEQUENCE [LARGE SCALE GENOMIC DNA]</scope>
    <source>
        <strain evidence="10">RP14(2022)</strain>
    </source>
</reference>